<name>A0A6A5SLH8_9PLEO</name>
<dbReference type="Proteomes" id="UP000800038">
    <property type="component" value="Unassembled WGS sequence"/>
</dbReference>
<dbReference type="OrthoDB" id="5429860at2759"/>
<evidence type="ECO:0000313" key="1">
    <source>
        <dbReference type="EMBL" id="KAF1940488.1"/>
    </source>
</evidence>
<accession>A0A6A5SLH8</accession>
<sequence>MRKDAFKTSTIISAFKQSGIWPLNAQVVLEKLRSIDRPVTLPVDEPSLPSTPSTPVTTTEIVQFTRHHLQGIDPYTGIYGLLEYRVTKLAKGAVAVAAAHETQAQELYKLTAASQHRYKRHIQDKHVIQPGRTVTVEDAQLWVAKRAVANKKKRVVHRSAYEMAILLAQEEAGLSRSTPTP</sequence>
<proteinExistence type="predicted"/>
<keyword evidence="2" id="KW-1185">Reference proteome</keyword>
<gene>
    <name evidence="1" type="ORF">EJ02DRAFT_467328</name>
</gene>
<organism evidence="1 2">
    <name type="scientific">Clathrospora elynae</name>
    <dbReference type="NCBI Taxonomy" id="706981"/>
    <lineage>
        <taxon>Eukaryota</taxon>
        <taxon>Fungi</taxon>
        <taxon>Dikarya</taxon>
        <taxon>Ascomycota</taxon>
        <taxon>Pezizomycotina</taxon>
        <taxon>Dothideomycetes</taxon>
        <taxon>Pleosporomycetidae</taxon>
        <taxon>Pleosporales</taxon>
        <taxon>Diademaceae</taxon>
        <taxon>Clathrospora</taxon>
    </lineage>
</organism>
<evidence type="ECO:0000313" key="2">
    <source>
        <dbReference type="Proteomes" id="UP000800038"/>
    </source>
</evidence>
<dbReference type="AlphaFoldDB" id="A0A6A5SLH8"/>
<reference evidence="1" key="1">
    <citation type="journal article" date="2020" name="Stud. Mycol.">
        <title>101 Dothideomycetes genomes: a test case for predicting lifestyles and emergence of pathogens.</title>
        <authorList>
            <person name="Haridas S."/>
            <person name="Albert R."/>
            <person name="Binder M."/>
            <person name="Bloem J."/>
            <person name="Labutti K."/>
            <person name="Salamov A."/>
            <person name="Andreopoulos B."/>
            <person name="Baker S."/>
            <person name="Barry K."/>
            <person name="Bills G."/>
            <person name="Bluhm B."/>
            <person name="Cannon C."/>
            <person name="Castanera R."/>
            <person name="Culley D."/>
            <person name="Daum C."/>
            <person name="Ezra D."/>
            <person name="Gonzalez J."/>
            <person name="Henrissat B."/>
            <person name="Kuo A."/>
            <person name="Liang C."/>
            <person name="Lipzen A."/>
            <person name="Lutzoni F."/>
            <person name="Magnuson J."/>
            <person name="Mondo S."/>
            <person name="Nolan M."/>
            <person name="Ohm R."/>
            <person name="Pangilinan J."/>
            <person name="Park H.-J."/>
            <person name="Ramirez L."/>
            <person name="Alfaro M."/>
            <person name="Sun H."/>
            <person name="Tritt A."/>
            <person name="Yoshinaga Y."/>
            <person name="Zwiers L.-H."/>
            <person name="Turgeon B."/>
            <person name="Goodwin S."/>
            <person name="Spatafora J."/>
            <person name="Crous P."/>
            <person name="Grigoriev I."/>
        </authorList>
    </citation>
    <scope>NUCLEOTIDE SEQUENCE</scope>
    <source>
        <strain evidence="1">CBS 161.51</strain>
    </source>
</reference>
<protein>
    <submittedName>
        <fullName evidence="1">Uncharacterized protein</fullName>
    </submittedName>
</protein>
<dbReference type="EMBL" id="ML976062">
    <property type="protein sequence ID" value="KAF1940488.1"/>
    <property type="molecule type" value="Genomic_DNA"/>
</dbReference>